<dbReference type="Gene3D" id="3.30.2010.10">
    <property type="entry name" value="Metalloproteases ('zincins'), catalytic domain"/>
    <property type="match status" value="1"/>
</dbReference>
<keyword evidence="5 6" id="KW-0482">Metalloprotease</keyword>
<evidence type="ECO:0000259" key="7">
    <source>
        <dbReference type="Pfam" id="PF01435"/>
    </source>
</evidence>
<keyword evidence="4 6" id="KW-0862">Zinc</keyword>
<evidence type="ECO:0000256" key="4">
    <source>
        <dbReference type="ARBA" id="ARBA00022833"/>
    </source>
</evidence>
<evidence type="ECO:0000313" key="8">
    <source>
        <dbReference type="EMBL" id="RKF30814.1"/>
    </source>
</evidence>
<dbReference type="GO" id="GO:0004222">
    <property type="term" value="F:metalloendopeptidase activity"/>
    <property type="evidence" value="ECO:0007669"/>
    <property type="project" value="InterPro"/>
</dbReference>
<evidence type="ECO:0000313" key="9">
    <source>
        <dbReference type="Proteomes" id="UP000286402"/>
    </source>
</evidence>
<keyword evidence="3 6" id="KW-0378">Hydrolase</keyword>
<reference evidence="8 9" key="1">
    <citation type="submission" date="2016-07" db="EMBL/GenBank/DDBJ databases">
        <title>Genome analysis of Sphingobacterium siyangense T12B17.</title>
        <authorList>
            <person name="Xu D."/>
            <person name="Su Y."/>
            <person name="Zheng S."/>
        </authorList>
    </citation>
    <scope>NUCLEOTIDE SEQUENCE [LARGE SCALE GENOMIC DNA]</scope>
    <source>
        <strain evidence="8 9">T12B17</strain>
    </source>
</reference>
<dbReference type="PANTHER" id="PTHR22726">
    <property type="entry name" value="METALLOENDOPEPTIDASE OMA1"/>
    <property type="match status" value="1"/>
</dbReference>
<dbReference type="InterPro" id="IPR051156">
    <property type="entry name" value="Mito/Outer_Membr_Metalloprot"/>
</dbReference>
<evidence type="ECO:0000256" key="3">
    <source>
        <dbReference type="ARBA" id="ARBA00022801"/>
    </source>
</evidence>
<dbReference type="GO" id="GO:0051603">
    <property type="term" value="P:proteolysis involved in protein catabolic process"/>
    <property type="evidence" value="ECO:0007669"/>
    <property type="project" value="TreeGrafter"/>
</dbReference>
<sequence>MNGVFKYSAMVLACVTLASGLSGCATSAVTGKKYLKLVSADQVNQQAALAYKDFLSKNNAKVVTGTADAAMVKRVGNKLATAVNQYLQSTGRANQFNFNWEFNLVKSDDVNAWCMPGGKVAVYTGILPVTRTEAGLATVMGHEIAHAIEEHSVAQASNQIALQLGGQILGSAAGVSGNSTLGVFNNLYGLGGNLAQLKFSRSDESDADAAGLIIMALAGYNPNEAVDFWKRMASGSQKGQPEFLSTHPSDERRIADIQKLIPNAMKYYKK</sequence>
<name>A0A420FD08_9SPHI</name>
<dbReference type="RefSeq" id="WP_075994938.1">
    <property type="nucleotide sequence ID" value="NZ_CP070350.1"/>
</dbReference>
<comment type="caution">
    <text evidence="8">The sequence shown here is derived from an EMBL/GenBank/DDBJ whole genome shotgun (WGS) entry which is preliminary data.</text>
</comment>
<evidence type="ECO:0000256" key="2">
    <source>
        <dbReference type="ARBA" id="ARBA00022723"/>
    </source>
</evidence>
<gene>
    <name evidence="8" type="ORF">BCY89_17900</name>
</gene>
<evidence type="ECO:0000256" key="5">
    <source>
        <dbReference type="ARBA" id="ARBA00023049"/>
    </source>
</evidence>
<dbReference type="PANTHER" id="PTHR22726:SF1">
    <property type="entry name" value="METALLOENDOPEPTIDASE OMA1, MITOCHONDRIAL"/>
    <property type="match status" value="1"/>
</dbReference>
<dbReference type="GO" id="GO:0016020">
    <property type="term" value="C:membrane"/>
    <property type="evidence" value="ECO:0007669"/>
    <property type="project" value="TreeGrafter"/>
</dbReference>
<dbReference type="PROSITE" id="PS51257">
    <property type="entry name" value="PROKAR_LIPOPROTEIN"/>
    <property type="match status" value="1"/>
</dbReference>
<comment type="similarity">
    <text evidence="6">Belongs to the peptidase M48 family.</text>
</comment>
<evidence type="ECO:0000256" key="6">
    <source>
        <dbReference type="RuleBase" id="RU003983"/>
    </source>
</evidence>
<dbReference type="Pfam" id="PF01435">
    <property type="entry name" value="Peptidase_M48"/>
    <property type="match status" value="1"/>
</dbReference>
<organism evidence="8 9">
    <name type="scientific">Sphingobacterium siyangense</name>
    <dbReference type="NCBI Taxonomy" id="459529"/>
    <lineage>
        <taxon>Bacteria</taxon>
        <taxon>Pseudomonadati</taxon>
        <taxon>Bacteroidota</taxon>
        <taxon>Sphingobacteriia</taxon>
        <taxon>Sphingobacteriales</taxon>
        <taxon>Sphingobacteriaceae</taxon>
        <taxon>Sphingobacterium</taxon>
    </lineage>
</organism>
<dbReference type="AlphaFoldDB" id="A0A420FD08"/>
<accession>A0A420FD08</accession>
<dbReference type="Proteomes" id="UP000286402">
    <property type="component" value="Unassembled WGS sequence"/>
</dbReference>
<dbReference type="InterPro" id="IPR001915">
    <property type="entry name" value="Peptidase_M48"/>
</dbReference>
<keyword evidence="1 6" id="KW-0645">Protease</keyword>
<keyword evidence="2" id="KW-0479">Metal-binding</keyword>
<dbReference type="EMBL" id="MCAQ01000029">
    <property type="protein sequence ID" value="RKF30814.1"/>
    <property type="molecule type" value="Genomic_DNA"/>
</dbReference>
<protein>
    <submittedName>
        <fullName evidence="8">Peptidase M48</fullName>
    </submittedName>
</protein>
<feature type="domain" description="Peptidase M48" evidence="7">
    <location>
        <begin position="79"/>
        <end position="260"/>
    </location>
</feature>
<evidence type="ECO:0000256" key="1">
    <source>
        <dbReference type="ARBA" id="ARBA00022670"/>
    </source>
</evidence>
<keyword evidence="9" id="KW-1185">Reference proteome</keyword>
<proteinExistence type="inferred from homology"/>
<dbReference type="GO" id="GO:0046872">
    <property type="term" value="F:metal ion binding"/>
    <property type="evidence" value="ECO:0007669"/>
    <property type="project" value="UniProtKB-KW"/>
</dbReference>
<comment type="cofactor">
    <cofactor evidence="6">
        <name>Zn(2+)</name>
        <dbReference type="ChEBI" id="CHEBI:29105"/>
    </cofactor>
    <text evidence="6">Binds 1 zinc ion per subunit.</text>
</comment>
<dbReference type="CDD" id="cd07331">
    <property type="entry name" value="M48C_Oma1_like"/>
    <property type="match status" value="1"/>
</dbReference>